<gene>
    <name evidence="1" type="ORF">SAMN05660976_04842</name>
</gene>
<keyword evidence="2" id="KW-1185">Reference proteome</keyword>
<organism evidence="1 2">
    <name type="scientific">Nonomuraea pusilla</name>
    <dbReference type="NCBI Taxonomy" id="46177"/>
    <lineage>
        <taxon>Bacteria</taxon>
        <taxon>Bacillati</taxon>
        <taxon>Actinomycetota</taxon>
        <taxon>Actinomycetes</taxon>
        <taxon>Streptosporangiales</taxon>
        <taxon>Streptosporangiaceae</taxon>
        <taxon>Nonomuraea</taxon>
    </lineage>
</organism>
<dbReference type="InterPro" id="IPR011051">
    <property type="entry name" value="RmlC_Cupin_sf"/>
</dbReference>
<dbReference type="CDD" id="cd02230">
    <property type="entry name" value="cupin_HP0902-like"/>
    <property type="match status" value="1"/>
</dbReference>
<dbReference type="OrthoDB" id="5190473at2"/>
<evidence type="ECO:0008006" key="3">
    <source>
        <dbReference type="Google" id="ProtNLM"/>
    </source>
</evidence>
<reference evidence="1 2" key="1">
    <citation type="submission" date="2016-10" db="EMBL/GenBank/DDBJ databases">
        <authorList>
            <person name="de Groot N.N."/>
        </authorList>
    </citation>
    <scope>NUCLEOTIDE SEQUENCE [LARGE SCALE GENOMIC DNA]</scope>
    <source>
        <strain evidence="1 2">DSM 43357</strain>
    </source>
</reference>
<protein>
    <recommendedName>
        <fullName evidence="3">Cupin domain protein</fullName>
    </recommendedName>
</protein>
<dbReference type="SUPFAM" id="SSF51182">
    <property type="entry name" value="RmlC-like cupins"/>
    <property type="match status" value="1"/>
</dbReference>
<dbReference type="RefSeq" id="WP_055502877.1">
    <property type="nucleotide sequence ID" value="NZ_BBZG01000001.1"/>
</dbReference>
<name>A0A1H7XIX3_9ACTN</name>
<dbReference type="Gene3D" id="2.60.120.10">
    <property type="entry name" value="Jelly Rolls"/>
    <property type="match status" value="1"/>
</dbReference>
<dbReference type="PANTHER" id="PTHR37694:SF1">
    <property type="entry name" value="SLR8022 PROTEIN"/>
    <property type="match status" value="1"/>
</dbReference>
<sequence length="110" mass="11314">METYSLESRARGLLERAAASSGRAAETLVGGSGRVLRQTLLALTAGTSLAEHDNPGEATLLVVKGSVRLRSGEESWEGSAGDLLTVPGARHSLEALQDAAVLLSVARTGS</sequence>
<evidence type="ECO:0000313" key="2">
    <source>
        <dbReference type="Proteomes" id="UP000198953"/>
    </source>
</evidence>
<dbReference type="InterPro" id="IPR014710">
    <property type="entry name" value="RmlC-like_jellyroll"/>
</dbReference>
<dbReference type="EMBL" id="FOBF01000012">
    <property type="protein sequence ID" value="SEM33852.1"/>
    <property type="molecule type" value="Genomic_DNA"/>
</dbReference>
<dbReference type="STRING" id="46177.SAMN05660976_04842"/>
<evidence type="ECO:0000313" key="1">
    <source>
        <dbReference type="EMBL" id="SEM33852.1"/>
    </source>
</evidence>
<proteinExistence type="predicted"/>
<dbReference type="PANTHER" id="PTHR37694">
    <property type="entry name" value="SLR8022 PROTEIN"/>
    <property type="match status" value="1"/>
</dbReference>
<dbReference type="Proteomes" id="UP000198953">
    <property type="component" value="Unassembled WGS sequence"/>
</dbReference>
<dbReference type="AlphaFoldDB" id="A0A1H7XIX3"/>
<accession>A0A1H7XIX3</accession>